<gene>
    <name evidence="1" type="ORF">LCGC14_3061640</name>
</gene>
<evidence type="ECO:0008006" key="2">
    <source>
        <dbReference type="Google" id="ProtNLM"/>
    </source>
</evidence>
<comment type="caution">
    <text evidence="1">The sequence shown here is derived from an EMBL/GenBank/DDBJ whole genome shotgun (WGS) entry which is preliminary data.</text>
</comment>
<accession>A0A0F8WIN0</accession>
<sequence length="116" mass="13486">MGIFMSDKIWTKSLMELLNHGIEHLDRGNNFDLRIAMISIDNAVELAMKTYFAKNKRVLSIARKDFKTTGMVPFPKLLDTFTNFAPDKISKEELDKIEYFHIIRNNLYHEGNGFTV</sequence>
<reference evidence="1" key="1">
    <citation type="journal article" date="2015" name="Nature">
        <title>Complex archaea that bridge the gap between prokaryotes and eukaryotes.</title>
        <authorList>
            <person name="Spang A."/>
            <person name="Saw J.H."/>
            <person name="Jorgensen S.L."/>
            <person name="Zaremba-Niedzwiedzka K."/>
            <person name="Martijn J."/>
            <person name="Lind A.E."/>
            <person name="van Eijk R."/>
            <person name="Schleper C."/>
            <person name="Guy L."/>
            <person name="Ettema T.J."/>
        </authorList>
    </citation>
    <scope>NUCLEOTIDE SEQUENCE</scope>
</reference>
<organism evidence="1">
    <name type="scientific">marine sediment metagenome</name>
    <dbReference type="NCBI Taxonomy" id="412755"/>
    <lineage>
        <taxon>unclassified sequences</taxon>
        <taxon>metagenomes</taxon>
        <taxon>ecological metagenomes</taxon>
    </lineage>
</organism>
<proteinExistence type="predicted"/>
<name>A0A0F8WIN0_9ZZZZ</name>
<feature type="non-terminal residue" evidence="1">
    <location>
        <position position="116"/>
    </location>
</feature>
<dbReference type="EMBL" id="LAZR01064846">
    <property type="protein sequence ID" value="KKK56727.1"/>
    <property type="molecule type" value="Genomic_DNA"/>
</dbReference>
<protein>
    <recommendedName>
        <fullName evidence="2">RiboL-PSP-HEPN domain-containing protein</fullName>
    </recommendedName>
</protein>
<dbReference type="AlphaFoldDB" id="A0A0F8WIN0"/>
<evidence type="ECO:0000313" key="1">
    <source>
        <dbReference type="EMBL" id="KKK56727.1"/>
    </source>
</evidence>